<evidence type="ECO:0000259" key="9">
    <source>
        <dbReference type="PROSITE" id="PS50280"/>
    </source>
</evidence>
<dbReference type="Proteomes" id="UP000812287">
    <property type="component" value="Unassembled WGS sequence"/>
</dbReference>
<dbReference type="GO" id="GO:0008270">
    <property type="term" value="F:zinc ion binding"/>
    <property type="evidence" value="ECO:0007669"/>
    <property type="project" value="InterPro"/>
</dbReference>
<dbReference type="Pfam" id="PF05033">
    <property type="entry name" value="Pre-SET"/>
    <property type="match status" value="1"/>
</dbReference>
<keyword evidence="4" id="KW-0808">Transferase</keyword>
<dbReference type="InterPro" id="IPR007728">
    <property type="entry name" value="Pre-SET_dom"/>
</dbReference>
<evidence type="ECO:0000256" key="4">
    <source>
        <dbReference type="ARBA" id="ARBA00022679"/>
    </source>
</evidence>
<dbReference type="PANTHER" id="PTHR46223">
    <property type="entry name" value="HISTONE-LYSINE N-METHYLTRANSFERASE SUV39H"/>
    <property type="match status" value="1"/>
</dbReference>
<dbReference type="OrthoDB" id="308383at2759"/>
<keyword evidence="2" id="KW-0158">Chromosome</keyword>
<dbReference type="EMBL" id="MU250570">
    <property type="protein sequence ID" value="KAG7440538.1"/>
    <property type="molecule type" value="Genomic_DNA"/>
</dbReference>
<gene>
    <name evidence="11" type="ORF">BT62DRAFT_580559</name>
</gene>
<evidence type="ECO:0000313" key="12">
    <source>
        <dbReference type="Proteomes" id="UP000812287"/>
    </source>
</evidence>
<dbReference type="AlphaFoldDB" id="A0A9P8ALS6"/>
<dbReference type="InterPro" id="IPR050973">
    <property type="entry name" value="H3K9_Histone-Lys_N-MTase"/>
</dbReference>
<sequence>MTGWILMRIQRYANSLRSFDYADVPMAEASTKVCIINFMTSSSDAFDDQDQIIDVGAQLFPESVAEDLSRSSRSSRSSLRRSSRRTSPQNSVASSERSSVGRFDSPQPSNTPEEDQRPLFLGGYRVCRWEDVREEMRAHPVYPLAENLPHVLQDYINAMPLYTRMQPPMRLVFESMIRENTADDEPFAPPIVFENLIDDQPTPDWEFHYTNKMWHGKGVPPPDMMGLECCDCPGSCAKNKDCACRKRQLRYAEDSGLKDWIYDPQGRVRNECLDERVPIFECNDLCRCEDDCRNRVVQNGRKIPIKIAKTEKKGWGVFYSGTKRIPRGTFVGIYAGEILTEEEAEVRGMTYDKWGKTYLFDLDFGHLEGINEAHRYSVDAYHAGNFTRYLNHSCSPNCTLAACYINDANLHKPLLAIFTCEDVSAGEELTFSYSGPKTVAETAEKVREGNFLDVHTTCHCGAAL</sequence>
<keyword evidence="3" id="KW-0489">Methyltransferase</keyword>
<keyword evidence="6" id="KW-0479">Metal-binding</keyword>
<dbReference type="SUPFAM" id="SSF82199">
    <property type="entry name" value="SET domain"/>
    <property type="match status" value="1"/>
</dbReference>
<dbReference type="GO" id="GO:0005634">
    <property type="term" value="C:nucleus"/>
    <property type="evidence" value="ECO:0007669"/>
    <property type="project" value="InterPro"/>
</dbReference>
<accession>A0A9P8ALS6</accession>
<reference evidence="11" key="1">
    <citation type="submission" date="2020-11" db="EMBL/GenBank/DDBJ databases">
        <title>Adaptations for nitrogen fixation in a non-lichenized fungal sporocarp promotes dispersal by wood-feeding termites.</title>
        <authorList>
            <consortium name="DOE Joint Genome Institute"/>
            <person name="Koch R.A."/>
            <person name="Yoon G."/>
            <person name="Arayal U."/>
            <person name="Lail K."/>
            <person name="Amirebrahimi M."/>
            <person name="Labutti K."/>
            <person name="Lipzen A."/>
            <person name="Riley R."/>
            <person name="Barry K."/>
            <person name="Henrissat B."/>
            <person name="Grigoriev I.V."/>
            <person name="Herr J.R."/>
            <person name="Aime M.C."/>
        </authorList>
    </citation>
    <scope>NUCLEOTIDE SEQUENCE</scope>
    <source>
        <strain evidence="11">MCA 3950</strain>
    </source>
</reference>
<keyword evidence="5" id="KW-0949">S-adenosyl-L-methionine</keyword>
<proteinExistence type="predicted"/>
<dbReference type="GO" id="GO:0042054">
    <property type="term" value="F:histone methyltransferase activity"/>
    <property type="evidence" value="ECO:0007669"/>
    <property type="project" value="InterPro"/>
</dbReference>
<evidence type="ECO:0000256" key="1">
    <source>
        <dbReference type="ARBA" id="ARBA00004286"/>
    </source>
</evidence>
<dbReference type="Pfam" id="PF00856">
    <property type="entry name" value="SET"/>
    <property type="match status" value="1"/>
</dbReference>
<dbReference type="PANTHER" id="PTHR46223:SF3">
    <property type="entry name" value="HISTONE-LYSINE N-METHYLTRANSFERASE SET-23"/>
    <property type="match status" value="1"/>
</dbReference>
<dbReference type="PROSITE" id="PS50867">
    <property type="entry name" value="PRE_SET"/>
    <property type="match status" value="1"/>
</dbReference>
<dbReference type="InterPro" id="IPR046341">
    <property type="entry name" value="SET_dom_sf"/>
</dbReference>
<evidence type="ECO:0000256" key="6">
    <source>
        <dbReference type="ARBA" id="ARBA00022723"/>
    </source>
</evidence>
<keyword evidence="12" id="KW-1185">Reference proteome</keyword>
<dbReference type="PROSITE" id="PS50280">
    <property type="entry name" value="SET"/>
    <property type="match status" value="1"/>
</dbReference>
<evidence type="ECO:0000313" key="11">
    <source>
        <dbReference type="EMBL" id="KAG7440538.1"/>
    </source>
</evidence>
<dbReference type="GO" id="GO:0032259">
    <property type="term" value="P:methylation"/>
    <property type="evidence" value="ECO:0007669"/>
    <property type="project" value="UniProtKB-KW"/>
</dbReference>
<comment type="subcellular location">
    <subcellularLocation>
        <location evidence="1">Chromosome</location>
    </subcellularLocation>
</comment>
<feature type="compositionally biased region" description="Polar residues" evidence="8">
    <location>
        <begin position="86"/>
        <end position="98"/>
    </location>
</feature>
<dbReference type="Gene3D" id="2.170.270.10">
    <property type="entry name" value="SET domain"/>
    <property type="match status" value="1"/>
</dbReference>
<dbReference type="GeneID" id="66103788"/>
<evidence type="ECO:0000256" key="3">
    <source>
        <dbReference type="ARBA" id="ARBA00022603"/>
    </source>
</evidence>
<evidence type="ECO:0000256" key="7">
    <source>
        <dbReference type="ARBA" id="ARBA00022833"/>
    </source>
</evidence>
<name>A0A9P8ALS6_9AGAR</name>
<protein>
    <submittedName>
        <fullName evidence="11">SET domain-containing protein</fullName>
    </submittedName>
</protein>
<evidence type="ECO:0000256" key="5">
    <source>
        <dbReference type="ARBA" id="ARBA00022691"/>
    </source>
</evidence>
<comment type="caution">
    <text evidence="11">The sequence shown here is derived from an EMBL/GenBank/DDBJ whole genome shotgun (WGS) entry which is preliminary data.</text>
</comment>
<dbReference type="SMART" id="SM00468">
    <property type="entry name" value="PreSET"/>
    <property type="match status" value="1"/>
</dbReference>
<evidence type="ECO:0000259" key="10">
    <source>
        <dbReference type="PROSITE" id="PS50867"/>
    </source>
</evidence>
<organism evidence="11 12">
    <name type="scientific">Guyanagaster necrorhizus</name>
    <dbReference type="NCBI Taxonomy" id="856835"/>
    <lineage>
        <taxon>Eukaryota</taxon>
        <taxon>Fungi</taxon>
        <taxon>Dikarya</taxon>
        <taxon>Basidiomycota</taxon>
        <taxon>Agaricomycotina</taxon>
        <taxon>Agaricomycetes</taxon>
        <taxon>Agaricomycetidae</taxon>
        <taxon>Agaricales</taxon>
        <taxon>Marasmiineae</taxon>
        <taxon>Physalacriaceae</taxon>
        <taxon>Guyanagaster</taxon>
    </lineage>
</organism>
<evidence type="ECO:0000256" key="2">
    <source>
        <dbReference type="ARBA" id="ARBA00022454"/>
    </source>
</evidence>
<keyword evidence="7" id="KW-0862">Zinc</keyword>
<feature type="domain" description="Pre-SET" evidence="10">
    <location>
        <begin position="228"/>
        <end position="300"/>
    </location>
</feature>
<dbReference type="InterPro" id="IPR001214">
    <property type="entry name" value="SET_dom"/>
</dbReference>
<evidence type="ECO:0000256" key="8">
    <source>
        <dbReference type="SAM" id="MobiDB-lite"/>
    </source>
</evidence>
<feature type="region of interest" description="Disordered" evidence="8">
    <location>
        <begin position="66"/>
        <end position="117"/>
    </location>
</feature>
<dbReference type="GO" id="GO:0005694">
    <property type="term" value="C:chromosome"/>
    <property type="evidence" value="ECO:0007669"/>
    <property type="project" value="UniProtKB-SubCell"/>
</dbReference>
<feature type="domain" description="SET" evidence="9">
    <location>
        <begin position="303"/>
        <end position="434"/>
    </location>
</feature>
<dbReference type="SMART" id="SM00317">
    <property type="entry name" value="SET"/>
    <property type="match status" value="1"/>
</dbReference>
<dbReference type="RefSeq" id="XP_043034038.1">
    <property type="nucleotide sequence ID" value="XM_043181492.1"/>
</dbReference>